<organism evidence="11 12">
    <name type="scientific">Thiospirochaeta perfilievii</name>
    <dbReference type="NCBI Taxonomy" id="252967"/>
    <lineage>
        <taxon>Bacteria</taxon>
        <taxon>Pseudomonadati</taxon>
        <taxon>Spirochaetota</taxon>
        <taxon>Spirochaetia</taxon>
        <taxon>Spirochaetales</taxon>
        <taxon>Spirochaetaceae</taxon>
        <taxon>Thiospirochaeta</taxon>
    </lineage>
</organism>
<feature type="chain" id="PRO_5022964102" evidence="9">
    <location>
        <begin position="19"/>
        <end position="327"/>
    </location>
</feature>
<sequence length="327" mass="35789">MKKIAIILMILLVTPIFSKTDSEGGIKQIAVFIPGVMAGSPIYEDLDAGVRQAAEEHGLGVKTIEGGFDAASWPEKIKEISATGMYDLIVSSNPSMPQIMLEVSESFPTQKFLCLDGNIEGSKNIYTAEYKQFDQAYMAGYLAGLITLSKLEGANPDKKVGLIVAYHYPVLDNVLIPGFKKGLADVDKDITVDLRVVGNWWDATKASELTSIMINEGVDVFLSISGGATQGVISKAQDMGKYIIHFDSNGYNKAPGTILGSTVIKQKQLTYKLVTDFINGDLIFGNADQFSARDGYIDFIQDDPLYQKYVPQDIKDKMSKVVENIKK</sequence>
<dbReference type="RefSeq" id="WP_149568270.1">
    <property type="nucleotide sequence ID" value="NZ_CP035807.1"/>
</dbReference>
<keyword evidence="6" id="KW-0472">Membrane</keyword>
<evidence type="ECO:0000313" key="12">
    <source>
        <dbReference type="Proteomes" id="UP000323824"/>
    </source>
</evidence>
<dbReference type="PANTHER" id="PTHR34296:SF2">
    <property type="entry name" value="ABC TRANSPORTER GUANOSINE-BINDING PROTEIN NUPN"/>
    <property type="match status" value="1"/>
</dbReference>
<comment type="similarity">
    <text evidence="2">Belongs to the BMP lipoprotein family.</text>
</comment>
<dbReference type="InterPro" id="IPR003760">
    <property type="entry name" value="PnrA-like"/>
</dbReference>
<dbReference type="Pfam" id="PF02608">
    <property type="entry name" value="Bmp"/>
    <property type="match status" value="1"/>
</dbReference>
<dbReference type="KEGG" id="sper:EW093_10005"/>
<keyword evidence="4" id="KW-1003">Cell membrane</keyword>
<evidence type="ECO:0000256" key="5">
    <source>
        <dbReference type="ARBA" id="ARBA00022729"/>
    </source>
</evidence>
<dbReference type="PANTHER" id="PTHR34296">
    <property type="entry name" value="TRANSCRIPTIONAL ACTIVATOR PROTEIN MED"/>
    <property type="match status" value="1"/>
</dbReference>
<reference evidence="11 12" key="2">
    <citation type="submission" date="2019-09" db="EMBL/GenBank/DDBJ databases">
        <title>Complete Genome Sequence and Methylome Analysis of free living Spirochaetas.</title>
        <authorList>
            <person name="Leshcheva N."/>
            <person name="Mikheeva N."/>
        </authorList>
    </citation>
    <scope>NUCLEOTIDE SEQUENCE [LARGE SCALE GENOMIC DNA]</scope>
    <source>
        <strain evidence="11 12">P</strain>
    </source>
</reference>
<dbReference type="AlphaFoldDB" id="A0A5C1QDG8"/>
<keyword evidence="5 9" id="KW-0732">Signal</keyword>
<dbReference type="EMBL" id="CP035807">
    <property type="protein sequence ID" value="QEN05029.1"/>
    <property type="molecule type" value="Genomic_DNA"/>
</dbReference>
<evidence type="ECO:0000256" key="4">
    <source>
        <dbReference type="ARBA" id="ARBA00022475"/>
    </source>
</evidence>
<feature type="signal peptide" evidence="9">
    <location>
        <begin position="1"/>
        <end position="18"/>
    </location>
</feature>
<evidence type="ECO:0000256" key="7">
    <source>
        <dbReference type="ARBA" id="ARBA00023139"/>
    </source>
</evidence>
<protein>
    <submittedName>
        <fullName evidence="11">BMP family ABC transporter substrate-binding protein</fullName>
    </submittedName>
</protein>
<dbReference type="OrthoDB" id="356014at2"/>
<dbReference type="GO" id="GO:0005886">
    <property type="term" value="C:plasma membrane"/>
    <property type="evidence" value="ECO:0007669"/>
    <property type="project" value="UniProtKB-SubCell"/>
</dbReference>
<evidence type="ECO:0000259" key="10">
    <source>
        <dbReference type="Pfam" id="PF02608"/>
    </source>
</evidence>
<dbReference type="InterPro" id="IPR050957">
    <property type="entry name" value="BMP_lipoprotein"/>
</dbReference>
<proteinExistence type="inferred from homology"/>
<name>A0A5C1QDG8_9SPIO</name>
<evidence type="ECO:0000256" key="2">
    <source>
        <dbReference type="ARBA" id="ARBA00008610"/>
    </source>
</evidence>
<gene>
    <name evidence="11" type="ORF">EW093_10005</name>
</gene>
<evidence type="ECO:0000256" key="9">
    <source>
        <dbReference type="SAM" id="SignalP"/>
    </source>
</evidence>
<accession>A0A5C1QDG8</accession>
<keyword evidence="8" id="KW-0449">Lipoprotein</keyword>
<keyword evidence="12" id="KW-1185">Reference proteome</keyword>
<dbReference type="SUPFAM" id="SSF53822">
    <property type="entry name" value="Periplasmic binding protein-like I"/>
    <property type="match status" value="1"/>
</dbReference>
<dbReference type="Proteomes" id="UP000323824">
    <property type="component" value="Chromosome"/>
</dbReference>
<evidence type="ECO:0000256" key="8">
    <source>
        <dbReference type="ARBA" id="ARBA00023288"/>
    </source>
</evidence>
<dbReference type="InterPro" id="IPR028082">
    <property type="entry name" value="Peripla_BP_I"/>
</dbReference>
<evidence type="ECO:0000313" key="11">
    <source>
        <dbReference type="EMBL" id="QEN05029.1"/>
    </source>
</evidence>
<keyword evidence="3" id="KW-0813">Transport</keyword>
<keyword evidence="7" id="KW-0564">Palmitate</keyword>
<reference evidence="11 12" key="1">
    <citation type="submission" date="2019-02" db="EMBL/GenBank/DDBJ databases">
        <authorList>
            <person name="Fomenkov A."/>
            <person name="Dubinina G."/>
            <person name="Grabovich M."/>
            <person name="Vincze T."/>
            <person name="Roberts R.J."/>
        </authorList>
    </citation>
    <scope>NUCLEOTIDE SEQUENCE [LARGE SCALE GENOMIC DNA]</scope>
    <source>
        <strain evidence="11 12">P</strain>
    </source>
</reference>
<comment type="subcellular location">
    <subcellularLocation>
        <location evidence="1">Cell membrane</location>
        <topology evidence="1">Lipid-anchor</topology>
    </subcellularLocation>
</comment>
<feature type="domain" description="ABC transporter substrate-binding protein PnrA-like" evidence="10">
    <location>
        <begin position="26"/>
        <end position="325"/>
    </location>
</feature>
<dbReference type="Gene3D" id="3.40.50.2300">
    <property type="match status" value="2"/>
</dbReference>
<evidence type="ECO:0000256" key="1">
    <source>
        <dbReference type="ARBA" id="ARBA00004193"/>
    </source>
</evidence>
<evidence type="ECO:0000256" key="6">
    <source>
        <dbReference type="ARBA" id="ARBA00023136"/>
    </source>
</evidence>
<evidence type="ECO:0000256" key="3">
    <source>
        <dbReference type="ARBA" id="ARBA00022448"/>
    </source>
</evidence>